<dbReference type="SUPFAM" id="SSF55729">
    <property type="entry name" value="Acyl-CoA N-acyltransferases (Nat)"/>
    <property type="match status" value="1"/>
</dbReference>
<evidence type="ECO:0000259" key="1">
    <source>
        <dbReference type="PROSITE" id="PS51186"/>
    </source>
</evidence>
<dbReference type="PANTHER" id="PTHR43792:SF1">
    <property type="entry name" value="N-ACETYLTRANSFERASE DOMAIN-CONTAINING PROTEIN"/>
    <property type="match status" value="1"/>
</dbReference>
<dbReference type="InterPro" id="IPR051531">
    <property type="entry name" value="N-acetyltransferase"/>
</dbReference>
<dbReference type="AlphaFoldDB" id="A0AAP2P0E2"/>
<dbReference type="InterPro" id="IPR000182">
    <property type="entry name" value="GNAT_dom"/>
</dbReference>
<dbReference type="PANTHER" id="PTHR43792">
    <property type="entry name" value="GNAT FAMILY, PUTATIVE (AFU_ORTHOLOGUE AFUA_3G00765)-RELATED-RELATED"/>
    <property type="match status" value="1"/>
</dbReference>
<dbReference type="GO" id="GO:0016747">
    <property type="term" value="F:acyltransferase activity, transferring groups other than amino-acyl groups"/>
    <property type="evidence" value="ECO:0007669"/>
    <property type="project" value="InterPro"/>
</dbReference>
<comment type="caution">
    <text evidence="2">The sequence shown here is derived from an EMBL/GenBank/DDBJ whole genome shotgun (WGS) entry which is preliminary data.</text>
</comment>
<dbReference type="InterPro" id="IPR016181">
    <property type="entry name" value="Acyl_CoA_acyltransferase"/>
</dbReference>
<dbReference type="Gene3D" id="3.40.630.30">
    <property type="match status" value="1"/>
</dbReference>
<dbReference type="Proteomes" id="UP001198057">
    <property type="component" value="Unassembled WGS sequence"/>
</dbReference>
<protein>
    <submittedName>
        <fullName evidence="2">GNAT family N-acetyltransferase</fullName>
    </submittedName>
</protein>
<accession>A0AAP2P0E2</accession>
<gene>
    <name evidence="2" type="ORF">K1I51_00645</name>
</gene>
<dbReference type="EMBL" id="JAHZQR010000001">
    <property type="protein sequence ID" value="MBZ2155173.1"/>
    <property type="molecule type" value="Genomic_DNA"/>
</dbReference>
<reference evidence="2" key="1">
    <citation type="submission" date="2021-07" db="EMBL/GenBank/DDBJ databases">
        <title>Occurrence of streptococci in the human mouth that bind to a non-human glycan.</title>
        <authorList>
            <person name="Cross B."/>
            <person name="Thamadilok S."/>
            <person name="Bensing B."/>
            <person name="Sasmal A."/>
            <person name="Khedri Z."/>
            <person name="Deng L."/>
            <person name="Yu H."/>
            <person name="Mehta A."/>
            <person name="Aluvathingal J."/>
            <person name="Nadendla S."/>
            <person name="Vickerman M."/>
            <person name="Chen X."/>
            <person name="Dewhirst F."/>
            <person name="Gill A."/>
            <person name="Lettrichova I."/>
            <person name="Diaz S."/>
            <person name="Gill S."/>
            <person name="Tettelin H."/>
            <person name="Iverson T."/>
            <person name="Sullam P."/>
            <person name="Varki A."/>
            <person name="Ruhl S."/>
        </authorList>
    </citation>
    <scope>NUCLEOTIDE SEQUENCE</scope>
    <source>
        <strain evidence="2">SK81</strain>
    </source>
</reference>
<dbReference type="Pfam" id="PF13302">
    <property type="entry name" value="Acetyltransf_3"/>
    <property type="match status" value="1"/>
</dbReference>
<dbReference type="RefSeq" id="WP_223350753.1">
    <property type="nucleotide sequence ID" value="NZ_JAHZQR010000001.1"/>
</dbReference>
<organism evidence="2 3">
    <name type="scientific">Streptococcus anginosus</name>
    <dbReference type="NCBI Taxonomy" id="1328"/>
    <lineage>
        <taxon>Bacteria</taxon>
        <taxon>Bacillati</taxon>
        <taxon>Bacillota</taxon>
        <taxon>Bacilli</taxon>
        <taxon>Lactobacillales</taxon>
        <taxon>Streptococcaceae</taxon>
        <taxon>Streptococcus</taxon>
        <taxon>Streptococcus anginosus group</taxon>
    </lineage>
</organism>
<dbReference type="PROSITE" id="PS51186">
    <property type="entry name" value="GNAT"/>
    <property type="match status" value="1"/>
</dbReference>
<sequence>MESIYLKLVENRVVETKRLLLRPVTLDDAEDMFEYSSDEENTRYTFLPNKDLEETKNVIARLFMGRALGNWGIELKERDKLIGSIDLHKLDPVLKKAAIGYVINKKYWNQGLATEALKAILQMAFESLDMNMLVALHDVENPASGRVMEKAGMKFSHIDSYAALDKHEEGRISQRAYYRLTKKDYFENTDVNVRFIGNFNGD</sequence>
<proteinExistence type="predicted"/>
<name>A0AAP2P0E2_STRAP</name>
<feature type="domain" description="N-acetyltransferase" evidence="1">
    <location>
        <begin position="19"/>
        <end position="183"/>
    </location>
</feature>
<evidence type="ECO:0000313" key="3">
    <source>
        <dbReference type="Proteomes" id="UP001198057"/>
    </source>
</evidence>
<evidence type="ECO:0000313" key="2">
    <source>
        <dbReference type="EMBL" id="MBZ2155173.1"/>
    </source>
</evidence>